<dbReference type="Proteomes" id="UP000663828">
    <property type="component" value="Unassembled WGS sequence"/>
</dbReference>
<protein>
    <submittedName>
        <fullName evidence="1">Uncharacterized protein</fullName>
    </submittedName>
</protein>
<gene>
    <name evidence="1" type="ORF">XAT740_LOCUS25663</name>
</gene>
<dbReference type="EMBL" id="CAJNOR010002046">
    <property type="protein sequence ID" value="CAF1239540.1"/>
    <property type="molecule type" value="Genomic_DNA"/>
</dbReference>
<accession>A0A814Z628</accession>
<sequence>MFEQLLLYHQRHEATHKLLLENQKWLKNASVKKKVYSAEGGIKAFDALLAVDDLTKNNSVVLILIDELFSEEQLTKPDLLAKKNELLAHPSYLFIKGMLFVYNRSLALCKK</sequence>
<name>A0A814Z628_ADIRI</name>
<evidence type="ECO:0000313" key="2">
    <source>
        <dbReference type="Proteomes" id="UP000663828"/>
    </source>
</evidence>
<keyword evidence="2" id="KW-1185">Reference proteome</keyword>
<comment type="caution">
    <text evidence="1">The sequence shown here is derived from an EMBL/GenBank/DDBJ whole genome shotgun (WGS) entry which is preliminary data.</text>
</comment>
<organism evidence="1 2">
    <name type="scientific">Adineta ricciae</name>
    <name type="common">Rotifer</name>
    <dbReference type="NCBI Taxonomy" id="249248"/>
    <lineage>
        <taxon>Eukaryota</taxon>
        <taxon>Metazoa</taxon>
        <taxon>Spiralia</taxon>
        <taxon>Gnathifera</taxon>
        <taxon>Rotifera</taxon>
        <taxon>Eurotatoria</taxon>
        <taxon>Bdelloidea</taxon>
        <taxon>Adinetida</taxon>
        <taxon>Adinetidae</taxon>
        <taxon>Adineta</taxon>
    </lineage>
</organism>
<reference evidence="1" key="1">
    <citation type="submission" date="2021-02" db="EMBL/GenBank/DDBJ databases">
        <authorList>
            <person name="Nowell W R."/>
        </authorList>
    </citation>
    <scope>NUCLEOTIDE SEQUENCE</scope>
</reference>
<evidence type="ECO:0000313" key="1">
    <source>
        <dbReference type="EMBL" id="CAF1239540.1"/>
    </source>
</evidence>
<proteinExistence type="predicted"/>
<dbReference type="AlphaFoldDB" id="A0A814Z628"/>